<dbReference type="GO" id="GO:0016855">
    <property type="term" value="F:racemase and epimerase activity, acting on amino acids and derivatives"/>
    <property type="evidence" value="ECO:0007669"/>
    <property type="project" value="UniProtKB-UniRule"/>
</dbReference>
<dbReference type="InterPro" id="IPR029017">
    <property type="entry name" value="Enolase-like_N"/>
</dbReference>
<evidence type="ECO:0000256" key="5">
    <source>
        <dbReference type="PIRSR" id="PIRSR634603-1"/>
    </source>
</evidence>
<name>D7VP26_SPHSI</name>
<evidence type="ECO:0000256" key="3">
    <source>
        <dbReference type="ARBA" id="ARBA00022842"/>
    </source>
</evidence>
<dbReference type="CDD" id="cd03319">
    <property type="entry name" value="L-Ala-DL-Glu_epimerase"/>
    <property type="match status" value="1"/>
</dbReference>
<comment type="similarity">
    <text evidence="1 7">Belongs to the mandelate racemase/muconate lactonizing enzyme family.</text>
</comment>
<dbReference type="PANTHER" id="PTHR48080:SF3">
    <property type="entry name" value="ENOLASE SUPERFAMILY MEMBER DDB_G0284701"/>
    <property type="match status" value="1"/>
</dbReference>
<feature type="binding site" evidence="6">
    <location>
        <position position="245"/>
    </location>
    <ligand>
        <name>Mg(2+)</name>
        <dbReference type="ChEBI" id="CHEBI:18420"/>
    </ligand>
</feature>
<dbReference type="Pfam" id="PF13378">
    <property type="entry name" value="MR_MLE_C"/>
    <property type="match status" value="1"/>
</dbReference>
<dbReference type="InterPro" id="IPR034593">
    <property type="entry name" value="DgoD-like"/>
</dbReference>
<dbReference type="eggNOG" id="COG4948">
    <property type="taxonomic scope" value="Bacteria"/>
</dbReference>
<dbReference type="SFLD" id="SFLDG00180">
    <property type="entry name" value="muconate_cycloisomerase"/>
    <property type="match status" value="1"/>
</dbReference>
<dbReference type="Gene3D" id="3.20.20.120">
    <property type="entry name" value="Enolase-like C-terminal domain"/>
    <property type="match status" value="1"/>
</dbReference>
<dbReference type="GO" id="GO:0000287">
    <property type="term" value="F:magnesium ion binding"/>
    <property type="evidence" value="ECO:0007669"/>
    <property type="project" value="UniProtKB-ARBA"/>
</dbReference>
<evidence type="ECO:0000313" key="9">
    <source>
        <dbReference type="EMBL" id="EFK57673.1"/>
    </source>
</evidence>
<dbReference type="STRING" id="525373.HMPREF0766_12746"/>
<evidence type="ECO:0000256" key="6">
    <source>
        <dbReference type="PIRSR" id="PIRSR634603-3"/>
    </source>
</evidence>
<dbReference type="InterPro" id="IPR013342">
    <property type="entry name" value="Mandelate_racemase_C"/>
</dbReference>
<dbReference type="SUPFAM" id="SSF51604">
    <property type="entry name" value="Enolase C-terminal domain-like"/>
    <property type="match status" value="1"/>
</dbReference>
<comment type="caution">
    <text evidence="9">The sequence shown here is derived from an EMBL/GenBank/DDBJ whole genome shotgun (WGS) entry which is preliminary data.</text>
</comment>
<evidence type="ECO:0000256" key="2">
    <source>
        <dbReference type="ARBA" id="ARBA00022723"/>
    </source>
</evidence>
<evidence type="ECO:0000256" key="7">
    <source>
        <dbReference type="RuleBase" id="RU366006"/>
    </source>
</evidence>
<sequence length="377" mass="42164">MPESNGRKCLKNKNISSNFNTTKRPIMSTTADWIAKDFGAFKLRYRPYTLELRHVFTVASFSRSTTPVVLTELEYDGIIGYGEASMPPYLGESQESVINFLNQIDLSSFNSPFQTEEILHYVDQTMLKNTAAKAAIDIALHDLLGKILQQPFYKIWGLDAALIPPTSYTIGIDTEEMIRQKVAEADQFKILKVKLGLDTDKMIIDTIRKVTDRPLCADVNQGWKSREQALEMAHWLAERNVVFLEQPMPKEQIDDNAWLTEHSPIPTIADEACQRLADVPALKDVYTGINIKLMKCTGMREAKKMAELARALEMKVMIGCMTETSCAISAAAQLAPLVDWADLDGALLIANDIYDGMQVVDGKCILPERPGIGILKI</sequence>
<feature type="domain" description="Mandelate racemase/muconate lactonizing enzyme C-terminal" evidence="8">
    <location>
        <begin position="175"/>
        <end position="266"/>
    </location>
</feature>
<organism evidence="9 10">
    <name type="scientific">Sphingobacterium spiritivorum ATCC 33861</name>
    <dbReference type="NCBI Taxonomy" id="525373"/>
    <lineage>
        <taxon>Bacteria</taxon>
        <taxon>Pseudomonadati</taxon>
        <taxon>Bacteroidota</taxon>
        <taxon>Sphingobacteriia</taxon>
        <taxon>Sphingobacteriales</taxon>
        <taxon>Sphingobacteriaceae</taxon>
        <taxon>Sphingobacterium</taxon>
    </lineage>
</organism>
<evidence type="ECO:0000256" key="4">
    <source>
        <dbReference type="ARBA" id="ARBA00023235"/>
    </source>
</evidence>
<reference evidence="9" key="1">
    <citation type="submission" date="2010-07" db="EMBL/GenBank/DDBJ databases">
        <authorList>
            <person name="Muzny D."/>
            <person name="Qin X."/>
            <person name="Buhay C."/>
            <person name="Dugan-Rocha S."/>
            <person name="Ding Y."/>
            <person name="Chen G."/>
            <person name="Hawes A."/>
            <person name="Holder M."/>
            <person name="Jhangiani S."/>
            <person name="Johnson A."/>
            <person name="Khan Z."/>
            <person name="Li Z."/>
            <person name="Liu W."/>
            <person name="Liu X."/>
            <person name="Perez L."/>
            <person name="Shen H."/>
            <person name="Wang Q."/>
            <person name="Watt J."/>
            <person name="Xi L."/>
            <person name="Xin Y."/>
            <person name="Zhou J."/>
            <person name="Deng J."/>
            <person name="Jiang H."/>
            <person name="Liu Y."/>
            <person name="Qu J."/>
            <person name="Song X.-Z."/>
            <person name="Zhang L."/>
            <person name="Villasana D."/>
            <person name="Johnson A."/>
            <person name="Liu J."/>
            <person name="Liyanage D."/>
            <person name="Lorensuhewa L."/>
            <person name="Robinson T."/>
            <person name="Song A."/>
            <person name="Song B.-B."/>
            <person name="Dinh H."/>
            <person name="Thornton R."/>
            <person name="Coyle M."/>
            <person name="Francisco L."/>
            <person name="Jackson L."/>
            <person name="Javaid M."/>
            <person name="Korchina V."/>
            <person name="Kovar C."/>
            <person name="Mata R."/>
            <person name="Mathew T."/>
            <person name="Ngo R."/>
            <person name="Nguyen L."/>
            <person name="Nguyen N."/>
            <person name="Okwuonu G."/>
            <person name="Ongeri F."/>
            <person name="Pham C."/>
            <person name="Simmons D."/>
            <person name="Wilczek-Boney K."/>
            <person name="Hale W."/>
            <person name="Jakkamsetti A."/>
            <person name="Pham P."/>
            <person name="Ruth R."/>
            <person name="San Lucas F."/>
            <person name="Warren J."/>
            <person name="Zhang J."/>
            <person name="Zhao Z."/>
            <person name="Zhou C."/>
            <person name="Zhu D."/>
            <person name="Lee S."/>
            <person name="Bess C."/>
            <person name="Blankenburg K."/>
            <person name="Forbes L."/>
            <person name="Fu Q."/>
            <person name="Gubbala S."/>
            <person name="Hirani K."/>
            <person name="Jayaseelan J.C."/>
            <person name="Lara F."/>
            <person name="Munidasa M."/>
            <person name="Palculict T."/>
            <person name="Patil S."/>
            <person name="Pu L.-L."/>
            <person name="Saada N."/>
            <person name="Tang L."/>
            <person name="Weissenberger G."/>
            <person name="Zhu Y."/>
            <person name="Hemphill L."/>
            <person name="Shang Y."/>
            <person name="Youmans B."/>
            <person name="Ayvaz T."/>
            <person name="Ross M."/>
            <person name="Santibanez J."/>
            <person name="Aqrawi P."/>
            <person name="Gross S."/>
            <person name="Joshi V."/>
            <person name="Fowler G."/>
            <person name="Nazareth L."/>
            <person name="Reid J."/>
            <person name="Worley K."/>
            <person name="Petrosino J."/>
            <person name="Highlander S."/>
            <person name="Gibbs R."/>
        </authorList>
    </citation>
    <scope>NUCLEOTIDE SEQUENCE [LARGE SCALE GENOMIC DNA]</scope>
    <source>
        <strain evidence="9">ATCC 33861</strain>
    </source>
</reference>
<evidence type="ECO:0000313" key="10">
    <source>
        <dbReference type="Proteomes" id="UP000006258"/>
    </source>
</evidence>
<dbReference type="InterPro" id="IPR036849">
    <property type="entry name" value="Enolase-like_C_sf"/>
</dbReference>
<dbReference type="OrthoDB" id="9775391at2"/>
<feature type="active site" description="Proton acceptor; specific for (R)-substrate epimerization" evidence="5">
    <location>
        <position position="194"/>
    </location>
</feature>
<keyword evidence="2 6" id="KW-0479">Metal-binding</keyword>
<evidence type="ECO:0000259" key="8">
    <source>
        <dbReference type="SMART" id="SM00922"/>
    </source>
</evidence>
<keyword evidence="10" id="KW-1185">Reference proteome</keyword>
<dbReference type="Pfam" id="PF02746">
    <property type="entry name" value="MR_MLE_N"/>
    <property type="match status" value="1"/>
</dbReference>
<dbReference type="AlphaFoldDB" id="D7VP26"/>
<gene>
    <name evidence="9" type="primary">catB</name>
    <name evidence="9" type="ORF">HMPREF0766_12746</name>
</gene>
<dbReference type="Proteomes" id="UP000006258">
    <property type="component" value="Unassembled WGS sequence"/>
</dbReference>
<protein>
    <recommendedName>
        <fullName evidence="7">Dipeptide epimerase</fullName>
        <ecNumber evidence="7">5.1.1.-</ecNumber>
    </recommendedName>
</protein>
<dbReference type="SMART" id="SM00922">
    <property type="entry name" value="MR_MLE"/>
    <property type="match status" value="1"/>
</dbReference>
<feature type="binding site" evidence="6">
    <location>
        <position position="270"/>
    </location>
    <ligand>
        <name>Mg(2+)</name>
        <dbReference type="ChEBI" id="CHEBI:18420"/>
    </ligand>
</feature>
<dbReference type="InterPro" id="IPR029065">
    <property type="entry name" value="Enolase_C-like"/>
</dbReference>
<dbReference type="EC" id="5.1.1.-" evidence="7"/>
<keyword evidence="3 6" id="KW-0460">Magnesium</keyword>
<feature type="binding site" evidence="6">
    <location>
        <position position="218"/>
    </location>
    <ligand>
        <name>Mg(2+)</name>
        <dbReference type="ChEBI" id="CHEBI:18420"/>
    </ligand>
</feature>
<proteinExistence type="inferred from homology"/>
<dbReference type="InterPro" id="IPR034603">
    <property type="entry name" value="Dipeptide_epimerase"/>
</dbReference>
<dbReference type="InterPro" id="IPR013341">
    <property type="entry name" value="Mandelate_racemase_N_dom"/>
</dbReference>
<dbReference type="Gene3D" id="3.30.390.10">
    <property type="entry name" value="Enolase-like, N-terminal domain"/>
    <property type="match status" value="1"/>
</dbReference>
<dbReference type="HOGENOM" id="CLU_030273_4_3_10"/>
<dbReference type="PANTHER" id="PTHR48080">
    <property type="entry name" value="D-GALACTONATE DEHYDRATASE-RELATED"/>
    <property type="match status" value="1"/>
</dbReference>
<keyword evidence="4 7" id="KW-0413">Isomerase</keyword>
<dbReference type="SFLD" id="SFLDS00001">
    <property type="entry name" value="Enolase"/>
    <property type="match status" value="1"/>
</dbReference>
<comment type="cofactor">
    <cofactor evidence="6 7">
        <name>Mg(2+)</name>
        <dbReference type="ChEBI" id="CHEBI:18420"/>
    </cofactor>
    <text evidence="6 7">Binds 1 Mg(2+) ion per subunit.</text>
</comment>
<accession>D7VP26</accession>
<feature type="active site" description="Proton acceptor; specific for (S)-substrate epimerization" evidence="5">
    <location>
        <position position="292"/>
    </location>
</feature>
<dbReference type="SUPFAM" id="SSF54826">
    <property type="entry name" value="Enolase N-terminal domain-like"/>
    <property type="match status" value="1"/>
</dbReference>
<dbReference type="EMBL" id="ACHA02000011">
    <property type="protein sequence ID" value="EFK57673.1"/>
    <property type="molecule type" value="Genomic_DNA"/>
</dbReference>
<evidence type="ECO:0000256" key="1">
    <source>
        <dbReference type="ARBA" id="ARBA00008031"/>
    </source>
</evidence>